<organism evidence="2 3">
    <name type="scientific">Durusdinium trenchii</name>
    <dbReference type="NCBI Taxonomy" id="1381693"/>
    <lineage>
        <taxon>Eukaryota</taxon>
        <taxon>Sar</taxon>
        <taxon>Alveolata</taxon>
        <taxon>Dinophyceae</taxon>
        <taxon>Suessiales</taxon>
        <taxon>Symbiodiniaceae</taxon>
        <taxon>Durusdinium</taxon>
    </lineage>
</organism>
<dbReference type="Proteomes" id="UP001642484">
    <property type="component" value="Unassembled WGS sequence"/>
</dbReference>
<name>A0ABP0K8A2_9DINO</name>
<evidence type="ECO:0000313" key="2">
    <source>
        <dbReference type="EMBL" id="CAK9022329.1"/>
    </source>
</evidence>
<evidence type="ECO:0000256" key="1">
    <source>
        <dbReference type="SAM" id="MobiDB-lite"/>
    </source>
</evidence>
<evidence type="ECO:0000313" key="3">
    <source>
        <dbReference type="Proteomes" id="UP001642484"/>
    </source>
</evidence>
<reference evidence="2 3" key="1">
    <citation type="submission" date="2024-02" db="EMBL/GenBank/DDBJ databases">
        <authorList>
            <person name="Chen Y."/>
            <person name="Shah S."/>
            <person name="Dougan E. K."/>
            <person name="Thang M."/>
            <person name="Chan C."/>
        </authorList>
    </citation>
    <scope>NUCLEOTIDE SEQUENCE [LARGE SCALE GENOMIC DNA]</scope>
</reference>
<dbReference type="EMBL" id="CAXAMN010007668">
    <property type="protein sequence ID" value="CAK9022329.1"/>
    <property type="molecule type" value="Genomic_DNA"/>
</dbReference>
<comment type="caution">
    <text evidence="2">The sequence shown here is derived from an EMBL/GenBank/DDBJ whole genome shotgun (WGS) entry which is preliminary data.</text>
</comment>
<keyword evidence="3" id="KW-1185">Reference proteome</keyword>
<proteinExistence type="predicted"/>
<feature type="region of interest" description="Disordered" evidence="1">
    <location>
        <begin position="1"/>
        <end position="35"/>
    </location>
</feature>
<gene>
    <name evidence="2" type="ORF">CCMP2556_LOCUS14782</name>
</gene>
<accession>A0ABP0K8A2</accession>
<sequence length="615" mass="70678">MRKALLQGHPSIPSTPSLDGASDDESSEGPYDTDRKKDLSSFILRTIDDVAGAVSSVGQAVRNCRNHCKEVGFNRLNSQTLAFVKKSKINAARNFFSFCHVPVETATIRAPVRDRKSRKGFKWMNIEMLEPYSVIQYLWCTVGLEIDDAQLHNFWAEHRARGTPWAVATETDFIPLALYGDGCRIRQVSLQPVQKAIGIFLSCPLYRPKGARACRWLLCTLDENLLYKEVTLNKIFARIVWSLNLLWEDRFPACDPFGQPVPERFRARIGTPITGKRFQVVEFRGDWVWQKQVFRFNSTWLAGARKPVCFACPAYRTGQCRYTDVTESSPLWDRQYTYLEFLNREMPASGLSPVLLLRGFHHSCLALCSMHIINLGLMYGVNGSCLMTILESTEMFGRYGEISLQEQMDLAYQDFKQFLRASSIPCSQPAFTVKLVVKKNGEVLMTGKAYNNRCIQLWLEKVMRSAAGDYLHADERIGNMSVCMTALARFMHLIEASPRFLSVEQAAAIHREGMLFARLHVLLNHQSASLGKPHFIIRPKLHAFGHLLLQIRKNRCNFRYWHTFVDEDNMGWMRRTILRAHALHQRSWALRMSKLRLWTLKYKVKKLGKTSTERM</sequence>
<protein>
    <submittedName>
        <fullName evidence="2">Uncharacterized protein</fullName>
    </submittedName>
</protein>